<feature type="compositionally biased region" description="Basic and acidic residues" evidence="1">
    <location>
        <begin position="15"/>
        <end position="30"/>
    </location>
</feature>
<evidence type="ECO:0000313" key="3">
    <source>
        <dbReference type="Proteomes" id="UP000308365"/>
    </source>
</evidence>
<sequence length="120" mass="12898">MHPVPGMVPAQDPMSSRKPEATKGRTEKHTVGMTETWGRRYRQGRQAPKKSPAADSGLKGAPGWSRACGEAELVAQPRLWELLRPELDGKDGQTGGCGGRGLVSREGGDRAAARGYVDSW</sequence>
<name>A0A4U1F6G6_MONMO</name>
<dbReference type="EMBL" id="RWIC01000354">
    <property type="protein sequence ID" value="TKC45031.1"/>
    <property type="molecule type" value="Genomic_DNA"/>
</dbReference>
<dbReference type="AlphaFoldDB" id="A0A4U1F6G6"/>
<protein>
    <submittedName>
        <fullName evidence="2">Uncharacterized protein</fullName>
    </submittedName>
</protein>
<feature type="region of interest" description="Disordered" evidence="1">
    <location>
        <begin position="1"/>
        <end position="64"/>
    </location>
</feature>
<evidence type="ECO:0000256" key="1">
    <source>
        <dbReference type="SAM" id="MobiDB-lite"/>
    </source>
</evidence>
<comment type="caution">
    <text evidence="2">The sequence shown here is derived from an EMBL/GenBank/DDBJ whole genome shotgun (WGS) entry which is preliminary data.</text>
</comment>
<evidence type="ECO:0000313" key="2">
    <source>
        <dbReference type="EMBL" id="TKC45031.1"/>
    </source>
</evidence>
<dbReference type="Proteomes" id="UP000308365">
    <property type="component" value="Unassembled WGS sequence"/>
</dbReference>
<accession>A0A4U1F6G6</accession>
<feature type="compositionally biased region" description="Gly residues" evidence="1">
    <location>
        <begin position="92"/>
        <end position="101"/>
    </location>
</feature>
<organism evidence="2 3">
    <name type="scientific">Monodon monoceros</name>
    <name type="common">Narwhal</name>
    <name type="synonym">Ceratodon monodon</name>
    <dbReference type="NCBI Taxonomy" id="40151"/>
    <lineage>
        <taxon>Eukaryota</taxon>
        <taxon>Metazoa</taxon>
        <taxon>Chordata</taxon>
        <taxon>Craniata</taxon>
        <taxon>Vertebrata</taxon>
        <taxon>Euteleostomi</taxon>
        <taxon>Mammalia</taxon>
        <taxon>Eutheria</taxon>
        <taxon>Laurasiatheria</taxon>
        <taxon>Artiodactyla</taxon>
        <taxon>Whippomorpha</taxon>
        <taxon>Cetacea</taxon>
        <taxon>Odontoceti</taxon>
        <taxon>Monodontidae</taxon>
        <taxon>Monodon</taxon>
    </lineage>
</organism>
<gene>
    <name evidence="2" type="ORF">EI555_003543</name>
</gene>
<feature type="region of interest" description="Disordered" evidence="1">
    <location>
        <begin position="85"/>
        <end position="120"/>
    </location>
</feature>
<reference evidence="3" key="1">
    <citation type="journal article" date="2019" name="IScience">
        <title>Narwhal Genome Reveals Long-Term Low Genetic Diversity despite Current Large Abundance Size.</title>
        <authorList>
            <person name="Westbury M.V."/>
            <person name="Petersen B."/>
            <person name="Garde E."/>
            <person name="Heide-Jorgensen M.P."/>
            <person name="Lorenzen E.D."/>
        </authorList>
    </citation>
    <scope>NUCLEOTIDE SEQUENCE [LARGE SCALE GENOMIC DNA]</scope>
</reference>
<proteinExistence type="predicted"/>